<accession>A0A6A6IXU8</accession>
<evidence type="ECO:0000259" key="3">
    <source>
        <dbReference type="PROSITE" id="PS51212"/>
    </source>
</evidence>
<dbReference type="Proteomes" id="UP000800094">
    <property type="component" value="Unassembled WGS sequence"/>
</dbReference>
<dbReference type="GeneID" id="54581148"/>
<dbReference type="PANTHER" id="PTHR45964">
    <property type="entry name" value="WSCD FAMILY MEMBER CG9164"/>
    <property type="match status" value="1"/>
</dbReference>
<keyword evidence="1" id="KW-0677">Repeat</keyword>
<reference evidence="4" key="1">
    <citation type="journal article" date="2020" name="Stud. Mycol.">
        <title>101 Dothideomycetes genomes: a test case for predicting lifestyles and emergence of pathogens.</title>
        <authorList>
            <person name="Haridas S."/>
            <person name="Albert R."/>
            <person name="Binder M."/>
            <person name="Bloem J."/>
            <person name="Labutti K."/>
            <person name="Salamov A."/>
            <person name="Andreopoulos B."/>
            <person name="Baker S."/>
            <person name="Barry K."/>
            <person name="Bills G."/>
            <person name="Bluhm B."/>
            <person name="Cannon C."/>
            <person name="Castanera R."/>
            <person name="Culley D."/>
            <person name="Daum C."/>
            <person name="Ezra D."/>
            <person name="Gonzalez J."/>
            <person name="Henrissat B."/>
            <person name="Kuo A."/>
            <person name="Liang C."/>
            <person name="Lipzen A."/>
            <person name="Lutzoni F."/>
            <person name="Magnuson J."/>
            <person name="Mondo S."/>
            <person name="Nolan M."/>
            <person name="Ohm R."/>
            <person name="Pangilinan J."/>
            <person name="Park H.-J."/>
            <person name="Ramirez L."/>
            <person name="Alfaro M."/>
            <person name="Sun H."/>
            <person name="Tritt A."/>
            <person name="Yoshinaga Y."/>
            <person name="Zwiers L.-H."/>
            <person name="Turgeon B."/>
            <person name="Goodwin S."/>
            <person name="Spatafora J."/>
            <person name="Crous P."/>
            <person name="Grigoriev I."/>
        </authorList>
    </citation>
    <scope>NUCLEOTIDE SEQUENCE</scope>
    <source>
        <strain evidence="4">CBS 122368</strain>
    </source>
</reference>
<dbReference type="InterPro" id="IPR002889">
    <property type="entry name" value="WSC_carb-bd"/>
</dbReference>
<protein>
    <submittedName>
        <fullName evidence="4">WSC-domain-containing protein</fullName>
    </submittedName>
</protein>
<dbReference type="AlphaFoldDB" id="A0A6A6IXU8"/>
<evidence type="ECO:0000256" key="1">
    <source>
        <dbReference type="ARBA" id="ARBA00022737"/>
    </source>
</evidence>
<evidence type="ECO:0000313" key="5">
    <source>
        <dbReference type="Proteomes" id="UP000800094"/>
    </source>
</evidence>
<sequence>MTSAGFRSGCSALLLLSSATLSIAQSLVTPESPYTNWTYTGCYTDSVAARTLKGGGYGSGSLTNSQCVEYCATRGFYYAGSEYSTECYCGNSIQNGATQTTGSDCNMACGGNATEACGGPNRLTMFNTTIPAGPVGPFVNPGVNGFRSMGCYTDNGGARTLTVGMATAGGPGSLTVALCTSTCASEGYMYAGVEYAQECCQFPYVRWITPCFFFEHGYTRGHLLIHPPRLRHLARQRWRTSRRFRLQHGLQRKLD</sequence>
<dbReference type="PANTHER" id="PTHR45964:SF5">
    <property type="entry name" value="WSCD FAMILY MEMBER CG9164"/>
    <property type="match status" value="1"/>
</dbReference>
<evidence type="ECO:0000313" key="4">
    <source>
        <dbReference type="EMBL" id="KAF2254450.1"/>
    </source>
</evidence>
<feature type="signal peptide" evidence="2">
    <location>
        <begin position="1"/>
        <end position="24"/>
    </location>
</feature>
<dbReference type="EMBL" id="ML987190">
    <property type="protein sequence ID" value="KAF2254450.1"/>
    <property type="molecule type" value="Genomic_DNA"/>
</dbReference>
<dbReference type="InterPro" id="IPR051589">
    <property type="entry name" value="Sialate-O-sulfotransferase"/>
</dbReference>
<dbReference type="Pfam" id="PF01822">
    <property type="entry name" value="WSC"/>
    <property type="match status" value="2"/>
</dbReference>
<evidence type="ECO:0000256" key="2">
    <source>
        <dbReference type="SAM" id="SignalP"/>
    </source>
</evidence>
<dbReference type="SMART" id="SM00321">
    <property type="entry name" value="WSC"/>
    <property type="match status" value="1"/>
</dbReference>
<dbReference type="PROSITE" id="PS51212">
    <property type="entry name" value="WSC"/>
    <property type="match status" value="1"/>
</dbReference>
<gene>
    <name evidence="4" type="ORF">BU26DRAFT_514359</name>
</gene>
<name>A0A6A6IXU8_9PLEO</name>
<organism evidence="4 5">
    <name type="scientific">Trematosphaeria pertusa</name>
    <dbReference type="NCBI Taxonomy" id="390896"/>
    <lineage>
        <taxon>Eukaryota</taxon>
        <taxon>Fungi</taxon>
        <taxon>Dikarya</taxon>
        <taxon>Ascomycota</taxon>
        <taxon>Pezizomycotina</taxon>
        <taxon>Dothideomycetes</taxon>
        <taxon>Pleosporomycetidae</taxon>
        <taxon>Pleosporales</taxon>
        <taxon>Massarineae</taxon>
        <taxon>Trematosphaeriaceae</taxon>
        <taxon>Trematosphaeria</taxon>
    </lineage>
</organism>
<feature type="chain" id="PRO_5025603369" evidence="2">
    <location>
        <begin position="25"/>
        <end position="255"/>
    </location>
</feature>
<keyword evidence="5" id="KW-1185">Reference proteome</keyword>
<dbReference type="RefSeq" id="XP_033689454.1">
    <property type="nucleotide sequence ID" value="XM_033827818.1"/>
</dbReference>
<feature type="domain" description="WSC" evidence="3">
    <location>
        <begin position="36"/>
        <end position="129"/>
    </location>
</feature>
<dbReference type="OrthoDB" id="2019572at2759"/>
<proteinExistence type="predicted"/>
<keyword evidence="2" id="KW-0732">Signal</keyword>